<keyword evidence="3" id="KW-0349">Heme</keyword>
<dbReference type="PANTHER" id="PTHR24304:SF2">
    <property type="entry name" value="24-HYDROXYCHOLESTEROL 7-ALPHA-HYDROXYLASE"/>
    <property type="match status" value="1"/>
</dbReference>
<dbReference type="SUPFAM" id="SSF48264">
    <property type="entry name" value="Cytochrome P450"/>
    <property type="match status" value="1"/>
</dbReference>
<dbReference type="RefSeq" id="XP_066674124.1">
    <property type="nucleotide sequence ID" value="XM_066804351.1"/>
</dbReference>
<evidence type="ECO:0000256" key="1">
    <source>
        <dbReference type="ARBA" id="ARBA00001971"/>
    </source>
</evidence>
<comment type="caution">
    <text evidence="8">The sequence shown here is derived from an EMBL/GenBank/DDBJ whole genome shotgun (WGS) entry which is preliminary data.</text>
</comment>
<dbReference type="InterPro" id="IPR002403">
    <property type="entry name" value="Cyt_P450_E_grp-IV"/>
</dbReference>
<dbReference type="InterPro" id="IPR050529">
    <property type="entry name" value="CYP450_sterol_14alpha_dmase"/>
</dbReference>
<dbReference type="Gene3D" id="1.10.630.10">
    <property type="entry name" value="Cytochrome P450"/>
    <property type="match status" value="1"/>
</dbReference>
<evidence type="ECO:0008006" key="10">
    <source>
        <dbReference type="Google" id="ProtNLM"/>
    </source>
</evidence>
<reference evidence="8 9" key="1">
    <citation type="submission" date="2023-01" db="EMBL/GenBank/DDBJ databases">
        <title>Analysis of 21 Apiospora genomes using comparative genomics revels a genus with tremendous synthesis potential of carbohydrate active enzymes and secondary metabolites.</title>
        <authorList>
            <person name="Sorensen T."/>
        </authorList>
    </citation>
    <scope>NUCLEOTIDE SEQUENCE [LARGE SCALE GENOMIC DNA]</scope>
    <source>
        <strain evidence="8 9">CBS 114990</strain>
    </source>
</reference>
<evidence type="ECO:0000313" key="9">
    <source>
        <dbReference type="Proteomes" id="UP001433268"/>
    </source>
</evidence>
<dbReference type="Pfam" id="PF00067">
    <property type="entry name" value="p450"/>
    <property type="match status" value="1"/>
</dbReference>
<gene>
    <name evidence="8" type="ORF">PG997_000036</name>
</gene>
<protein>
    <recommendedName>
        <fullName evidence="10">Cytochrome P450</fullName>
    </recommendedName>
</protein>
<evidence type="ECO:0000256" key="7">
    <source>
        <dbReference type="SAM" id="MobiDB-lite"/>
    </source>
</evidence>
<sequence length="493" mass="55573">MMERRRPYGSTLCIPILRDDVYLVQSPKNVAEFFHNPKLAVSRPWSFVLGHCFGMSKTAVDAYLQDTSGTRPEPIPGSAPRSPQDRIAYMTHENFTSGLLQHGLNPATDCFRAELQEFFKSSLDIGHDWAYMPDITDFFRQYLGSAIIRTLFGKALLTMNPTFLQDIWEYDDRVMDLAKRYPRLWIPRTYRARDRLLSAITRWHTEANRAVEPTDESAWSDSVWGTKMMRDRYRALLGATGQDKASVASTNLALIWASISNVVPSTTTLAIQIFSDSSLLSSLRGSVSHLSPDLRPKELETIPLLLSAYAETMRFGVHIHVPRNAPHHNLQIQGVTIPRDKLIFVNTYLAHNDQVVWDTQSGRKPLNQFCADRFLVDPSDPSSGPTKKKPAATSENAEGEPQYSLEGLEGAWIPFGGGQQACPGRLLAKRIMLLSAALLIRDFDLELLIEGGKPDFHSPRFGFGVSKPTAPVPFRLRRRNHVCHPECPYYIDT</sequence>
<comment type="cofactor">
    <cofactor evidence="1">
        <name>heme</name>
        <dbReference type="ChEBI" id="CHEBI:30413"/>
    </cofactor>
</comment>
<keyword evidence="9" id="KW-1185">Reference proteome</keyword>
<keyword evidence="5" id="KW-0408">Iron</keyword>
<evidence type="ECO:0000256" key="6">
    <source>
        <dbReference type="ARBA" id="ARBA00023033"/>
    </source>
</evidence>
<comment type="similarity">
    <text evidence="2">Belongs to the cytochrome P450 family.</text>
</comment>
<evidence type="ECO:0000313" key="8">
    <source>
        <dbReference type="EMBL" id="KAK8093351.1"/>
    </source>
</evidence>
<evidence type="ECO:0000256" key="3">
    <source>
        <dbReference type="ARBA" id="ARBA00022617"/>
    </source>
</evidence>
<feature type="region of interest" description="Disordered" evidence="7">
    <location>
        <begin position="375"/>
        <end position="400"/>
    </location>
</feature>
<keyword evidence="4" id="KW-0479">Metal-binding</keyword>
<organism evidence="8 9">
    <name type="scientific">Apiospora hydei</name>
    <dbReference type="NCBI Taxonomy" id="1337664"/>
    <lineage>
        <taxon>Eukaryota</taxon>
        <taxon>Fungi</taxon>
        <taxon>Dikarya</taxon>
        <taxon>Ascomycota</taxon>
        <taxon>Pezizomycotina</taxon>
        <taxon>Sordariomycetes</taxon>
        <taxon>Xylariomycetidae</taxon>
        <taxon>Amphisphaeriales</taxon>
        <taxon>Apiosporaceae</taxon>
        <taxon>Apiospora</taxon>
    </lineage>
</organism>
<name>A0ABR1X9H3_9PEZI</name>
<dbReference type="GeneID" id="92037411"/>
<keyword evidence="6" id="KW-0560">Oxidoreductase</keyword>
<evidence type="ECO:0000256" key="5">
    <source>
        <dbReference type="ARBA" id="ARBA00023004"/>
    </source>
</evidence>
<dbReference type="Proteomes" id="UP001433268">
    <property type="component" value="Unassembled WGS sequence"/>
</dbReference>
<evidence type="ECO:0000256" key="2">
    <source>
        <dbReference type="ARBA" id="ARBA00010617"/>
    </source>
</evidence>
<dbReference type="PANTHER" id="PTHR24304">
    <property type="entry name" value="CYTOCHROME P450 FAMILY 7"/>
    <property type="match status" value="1"/>
</dbReference>
<dbReference type="PRINTS" id="PR00465">
    <property type="entry name" value="EP450IV"/>
</dbReference>
<dbReference type="EMBL" id="JAQQWN010000002">
    <property type="protein sequence ID" value="KAK8093351.1"/>
    <property type="molecule type" value="Genomic_DNA"/>
</dbReference>
<evidence type="ECO:0000256" key="4">
    <source>
        <dbReference type="ARBA" id="ARBA00022723"/>
    </source>
</evidence>
<dbReference type="InterPro" id="IPR001128">
    <property type="entry name" value="Cyt_P450"/>
</dbReference>
<proteinExistence type="inferred from homology"/>
<dbReference type="InterPro" id="IPR036396">
    <property type="entry name" value="Cyt_P450_sf"/>
</dbReference>
<keyword evidence="6" id="KW-0503">Monooxygenase</keyword>
<accession>A0ABR1X9H3</accession>